<dbReference type="EMBL" id="JAEPRA010000012">
    <property type="protein sequence ID" value="KAG2177581.1"/>
    <property type="molecule type" value="Genomic_DNA"/>
</dbReference>
<feature type="domain" description="PPIase FKBP-type" evidence="7">
    <location>
        <begin position="27"/>
        <end position="115"/>
    </location>
</feature>
<dbReference type="PANTHER" id="PTHR45779:SF7">
    <property type="entry name" value="PEPTIDYLPROLYL ISOMERASE"/>
    <property type="match status" value="1"/>
</dbReference>
<reference evidence="8" key="1">
    <citation type="submission" date="2020-12" db="EMBL/GenBank/DDBJ databases">
        <title>Metabolic potential, ecology and presence of endohyphal bacteria is reflected in genomic diversity of Mucoromycotina.</title>
        <authorList>
            <person name="Muszewska A."/>
            <person name="Okrasinska A."/>
            <person name="Steczkiewicz K."/>
            <person name="Drgas O."/>
            <person name="Orlowska M."/>
            <person name="Perlinska-Lenart U."/>
            <person name="Aleksandrzak-Piekarczyk T."/>
            <person name="Szatraj K."/>
            <person name="Zielenkiewicz U."/>
            <person name="Pilsyk S."/>
            <person name="Malc E."/>
            <person name="Mieczkowski P."/>
            <person name="Kruszewska J.S."/>
            <person name="Biernat P."/>
            <person name="Pawlowska J."/>
        </authorList>
    </citation>
    <scope>NUCLEOTIDE SEQUENCE</scope>
    <source>
        <strain evidence="8">WA0000051536</strain>
    </source>
</reference>
<evidence type="ECO:0000256" key="4">
    <source>
        <dbReference type="ARBA" id="ARBA00023235"/>
    </source>
</evidence>
<accession>A0A8H7PP89</accession>
<comment type="catalytic activity">
    <reaction evidence="1 5">
        <text>[protein]-peptidylproline (omega=180) = [protein]-peptidylproline (omega=0)</text>
        <dbReference type="Rhea" id="RHEA:16237"/>
        <dbReference type="Rhea" id="RHEA-COMP:10747"/>
        <dbReference type="Rhea" id="RHEA-COMP:10748"/>
        <dbReference type="ChEBI" id="CHEBI:83833"/>
        <dbReference type="ChEBI" id="CHEBI:83834"/>
        <dbReference type="EC" id="5.2.1.8"/>
    </reaction>
</comment>
<dbReference type="Gene3D" id="3.10.50.40">
    <property type="match status" value="1"/>
</dbReference>
<keyword evidence="6" id="KW-0472">Membrane</keyword>
<dbReference type="GO" id="GO:0003755">
    <property type="term" value="F:peptidyl-prolyl cis-trans isomerase activity"/>
    <property type="evidence" value="ECO:0007669"/>
    <property type="project" value="UniProtKB-KW"/>
</dbReference>
<keyword evidence="6" id="KW-0812">Transmembrane</keyword>
<gene>
    <name evidence="8" type="ORF">INT44_008093</name>
</gene>
<keyword evidence="9" id="KW-1185">Reference proteome</keyword>
<evidence type="ECO:0000259" key="7">
    <source>
        <dbReference type="PROSITE" id="PS50059"/>
    </source>
</evidence>
<dbReference type="Proteomes" id="UP000612746">
    <property type="component" value="Unassembled WGS sequence"/>
</dbReference>
<keyword evidence="6" id="KW-1133">Transmembrane helix</keyword>
<keyword evidence="4 5" id="KW-0413">Isomerase</keyword>
<evidence type="ECO:0000256" key="1">
    <source>
        <dbReference type="ARBA" id="ARBA00000971"/>
    </source>
</evidence>
<dbReference type="FunFam" id="3.10.50.40:FF:000006">
    <property type="entry name" value="Peptidyl-prolyl cis-trans isomerase"/>
    <property type="match status" value="1"/>
</dbReference>
<dbReference type="PANTHER" id="PTHR45779">
    <property type="entry name" value="PEPTIDYLPROLYL ISOMERASE"/>
    <property type="match status" value="1"/>
</dbReference>
<evidence type="ECO:0000313" key="8">
    <source>
        <dbReference type="EMBL" id="KAG2177581.1"/>
    </source>
</evidence>
<feature type="transmembrane region" description="Helical" evidence="6">
    <location>
        <begin position="124"/>
        <end position="142"/>
    </location>
</feature>
<dbReference type="GO" id="GO:0005783">
    <property type="term" value="C:endoplasmic reticulum"/>
    <property type="evidence" value="ECO:0007669"/>
    <property type="project" value="TreeGrafter"/>
</dbReference>
<dbReference type="InterPro" id="IPR046357">
    <property type="entry name" value="PPIase_dom_sf"/>
</dbReference>
<dbReference type="SUPFAM" id="SSF54534">
    <property type="entry name" value="FKBP-like"/>
    <property type="match status" value="1"/>
</dbReference>
<dbReference type="PROSITE" id="PS50059">
    <property type="entry name" value="FKBP_PPIASE"/>
    <property type="match status" value="1"/>
</dbReference>
<organism evidence="8 9">
    <name type="scientific">Umbelopsis vinacea</name>
    <dbReference type="NCBI Taxonomy" id="44442"/>
    <lineage>
        <taxon>Eukaryota</taxon>
        <taxon>Fungi</taxon>
        <taxon>Fungi incertae sedis</taxon>
        <taxon>Mucoromycota</taxon>
        <taxon>Mucoromycotina</taxon>
        <taxon>Umbelopsidomycetes</taxon>
        <taxon>Umbelopsidales</taxon>
        <taxon>Umbelopsidaceae</taxon>
        <taxon>Umbelopsis</taxon>
    </lineage>
</organism>
<evidence type="ECO:0000256" key="2">
    <source>
        <dbReference type="ARBA" id="ARBA00013194"/>
    </source>
</evidence>
<evidence type="ECO:0000256" key="3">
    <source>
        <dbReference type="ARBA" id="ARBA00023110"/>
    </source>
</evidence>
<evidence type="ECO:0000313" key="9">
    <source>
        <dbReference type="Proteomes" id="UP000612746"/>
    </source>
</evidence>
<evidence type="ECO:0000256" key="5">
    <source>
        <dbReference type="PROSITE-ProRule" id="PRU00277"/>
    </source>
</evidence>
<dbReference type="Pfam" id="PF00254">
    <property type="entry name" value="FKBP_C"/>
    <property type="match status" value="1"/>
</dbReference>
<proteinExistence type="predicted"/>
<dbReference type="InterPro" id="IPR001179">
    <property type="entry name" value="PPIase_FKBP_dom"/>
</dbReference>
<dbReference type="AlphaFoldDB" id="A0A8H7PP89"/>
<evidence type="ECO:0000256" key="6">
    <source>
        <dbReference type="SAM" id="Phobius"/>
    </source>
</evidence>
<sequence>MSSSWHFHPEFVKQVEDTPELRRTKKGDVLSMHYTGYFIKTNKKFDSSRDRKQPFEFMLGGGEVIKGWDEGLEDMAVGEERKLTIPPDMAYGVHGVGPIPGNATLVFDVELLEIKDKREHDPTALFIPLLLLVGLIGGIFYLNSQNLLF</sequence>
<name>A0A8H7PP89_9FUNG</name>
<protein>
    <recommendedName>
        <fullName evidence="2 5">peptidylprolyl isomerase</fullName>
        <ecNumber evidence="2 5">5.2.1.8</ecNumber>
    </recommendedName>
</protein>
<comment type="caution">
    <text evidence="8">The sequence shown here is derived from an EMBL/GenBank/DDBJ whole genome shotgun (WGS) entry which is preliminary data.</text>
</comment>
<keyword evidence="3 5" id="KW-0697">Rotamase</keyword>
<dbReference type="InterPro" id="IPR044609">
    <property type="entry name" value="FKBP2/11"/>
</dbReference>
<dbReference type="OrthoDB" id="1902587at2759"/>
<dbReference type="EC" id="5.2.1.8" evidence="2 5"/>